<reference evidence="3" key="1">
    <citation type="journal article" date="2014" name="Int. J. Syst. Evol. Microbiol.">
        <title>Complete genome of a new Firmicutes species belonging to the dominant human colonic microbiota ('Ruminococcus bicirculans') reveals two chromosomes and a selective capacity to utilize plant glucans.</title>
        <authorList>
            <consortium name="NISC Comparative Sequencing Program"/>
            <person name="Wegmann U."/>
            <person name="Louis P."/>
            <person name="Goesmann A."/>
            <person name="Henrissat B."/>
            <person name="Duncan S.H."/>
            <person name="Flint H.J."/>
        </authorList>
    </citation>
    <scope>NUCLEOTIDE SEQUENCE</scope>
    <source>
        <strain evidence="3">NBRC 107715</strain>
    </source>
</reference>
<gene>
    <name evidence="3" type="ORF">GCM10007888_39770</name>
    <name evidence="2" type="ORF">MOX02_35500</name>
</gene>
<evidence type="ECO:0000313" key="5">
    <source>
        <dbReference type="Proteomes" id="UP001156856"/>
    </source>
</evidence>
<feature type="region of interest" description="Disordered" evidence="1">
    <location>
        <begin position="1"/>
        <end position="31"/>
    </location>
</feature>
<organism evidence="2 4">
    <name type="scientific">Methylobacterium oxalidis</name>
    <dbReference type="NCBI Taxonomy" id="944322"/>
    <lineage>
        <taxon>Bacteria</taxon>
        <taxon>Pseudomonadati</taxon>
        <taxon>Pseudomonadota</taxon>
        <taxon>Alphaproteobacteria</taxon>
        <taxon>Hyphomicrobiales</taxon>
        <taxon>Methylobacteriaceae</taxon>
        <taxon>Methylobacterium</taxon>
    </lineage>
</organism>
<evidence type="ECO:0000256" key="1">
    <source>
        <dbReference type="SAM" id="MobiDB-lite"/>
    </source>
</evidence>
<evidence type="ECO:0008006" key="6">
    <source>
        <dbReference type="Google" id="ProtNLM"/>
    </source>
</evidence>
<reference evidence="5" key="2">
    <citation type="journal article" date="2019" name="Int. J. Syst. Evol. Microbiol.">
        <title>The Global Catalogue of Microorganisms (GCM) 10K type strain sequencing project: providing services to taxonomists for standard genome sequencing and annotation.</title>
        <authorList>
            <consortium name="The Broad Institute Genomics Platform"/>
            <consortium name="The Broad Institute Genome Sequencing Center for Infectious Disease"/>
            <person name="Wu L."/>
            <person name="Ma J."/>
        </authorList>
    </citation>
    <scope>NUCLEOTIDE SEQUENCE [LARGE SCALE GENOMIC DNA]</scope>
    <source>
        <strain evidence="5">NBRC 107715</strain>
    </source>
</reference>
<proteinExistence type="predicted"/>
<reference evidence="3" key="4">
    <citation type="submission" date="2023-01" db="EMBL/GenBank/DDBJ databases">
        <title>Draft genome sequence of Methylobacterium oxalidis strain NBRC 107715.</title>
        <authorList>
            <person name="Sun Q."/>
            <person name="Mori K."/>
        </authorList>
    </citation>
    <scope>NUCLEOTIDE SEQUENCE</scope>
    <source>
        <strain evidence="3">NBRC 107715</strain>
    </source>
</reference>
<sequence>MAGRVETMSHTNTERPAATVRPGHSRAPRRRAGAARRGLLAVLLPLAALVAPARAEPDAQPFTAAYDLRFLGLSVGQATLTLDRDPAGGRYGLDLAASLRGLVGFFVEGAGTARASGRIGPAGAQPAAFDVDSRYAGKPIRVAMRLERGGVRSLTLEPEPTPRPDRVPLAPKDRTGIIDR</sequence>
<feature type="region of interest" description="Disordered" evidence="1">
    <location>
        <begin position="154"/>
        <end position="180"/>
    </location>
</feature>
<feature type="compositionally biased region" description="Basic and acidic residues" evidence="1">
    <location>
        <begin position="160"/>
        <end position="180"/>
    </location>
</feature>
<evidence type="ECO:0000313" key="4">
    <source>
        <dbReference type="Proteomes" id="UP000321960"/>
    </source>
</evidence>
<protein>
    <recommendedName>
        <fullName evidence="6">DUF3108 domain-containing protein</fullName>
    </recommendedName>
</protein>
<dbReference type="Proteomes" id="UP000321960">
    <property type="component" value="Unassembled WGS sequence"/>
</dbReference>
<evidence type="ECO:0000313" key="2">
    <source>
        <dbReference type="EMBL" id="GEP05512.1"/>
    </source>
</evidence>
<dbReference type="Proteomes" id="UP001156856">
    <property type="component" value="Unassembled WGS sequence"/>
</dbReference>
<accession>A0A512J6J5</accession>
<keyword evidence="5" id="KW-1185">Reference proteome</keyword>
<comment type="caution">
    <text evidence="2">The sequence shown here is derived from an EMBL/GenBank/DDBJ whole genome shotgun (WGS) entry which is preliminary data.</text>
</comment>
<dbReference type="RefSeq" id="WP_238178938.1">
    <property type="nucleotide sequence ID" value="NZ_BJZU01000072.1"/>
</dbReference>
<dbReference type="EMBL" id="BSPK01000075">
    <property type="protein sequence ID" value="GLS65595.1"/>
    <property type="molecule type" value="Genomic_DNA"/>
</dbReference>
<dbReference type="EMBL" id="BJZU01000072">
    <property type="protein sequence ID" value="GEP05512.1"/>
    <property type="molecule type" value="Genomic_DNA"/>
</dbReference>
<name>A0A512J6J5_9HYPH</name>
<reference evidence="2 4" key="3">
    <citation type="submission" date="2019-07" db="EMBL/GenBank/DDBJ databases">
        <title>Whole genome shotgun sequence of Methylobacterium oxalidis NBRC 107715.</title>
        <authorList>
            <person name="Hosoyama A."/>
            <person name="Uohara A."/>
            <person name="Ohji S."/>
            <person name="Ichikawa N."/>
        </authorList>
    </citation>
    <scope>NUCLEOTIDE SEQUENCE [LARGE SCALE GENOMIC DNA]</scope>
    <source>
        <strain evidence="2 4">NBRC 107715</strain>
    </source>
</reference>
<dbReference type="AlphaFoldDB" id="A0A512J6J5"/>
<evidence type="ECO:0000313" key="3">
    <source>
        <dbReference type="EMBL" id="GLS65595.1"/>
    </source>
</evidence>